<sequence>MTDAAISAPAASPSFGGVDDELRRMLAERTARATAYGASFVALWEAAADTLLGGKMLRPRLLLAAYDALTEAPDAAAARASVVRIAAAVEVLHFAFLLHDDVIDGDLQRRGRPNLIGTLLNQRAGLRTHDDAHWARTNALLLGDVLLSDAHQILAREDLPHEQRVRLLDLLDHTVTESVAGEQLDVGLADRILPADLTTVLDMTRLKTATYTFEMPLRAAAIRAGRTAATELAVAELGRHLGIAFQLQDDLLSTFGRPDEHGKDAYSDLREGKETAAIAYARMTSAWPAIEAHFGSAHLTAAEGDLLRSHLTGCGAEAFVQSLIDDQLRACVTLLADPDAGIPAALHPVISDILTTIEGRRA</sequence>
<evidence type="ECO:0000313" key="7">
    <source>
        <dbReference type="EMBL" id="MEJ1092974.1"/>
    </source>
</evidence>
<keyword evidence="5" id="KW-0460">Magnesium</keyword>
<evidence type="ECO:0000256" key="1">
    <source>
        <dbReference type="ARBA" id="ARBA00001946"/>
    </source>
</evidence>
<reference evidence="7 8" key="1">
    <citation type="submission" date="2024-02" db="EMBL/GenBank/DDBJ databases">
        <authorList>
            <person name="Saticioglu I.B."/>
        </authorList>
    </citation>
    <scope>NUCLEOTIDE SEQUENCE [LARGE SCALE GENOMIC DNA]</scope>
    <source>
        <strain evidence="7 8">Mu-43</strain>
    </source>
</reference>
<dbReference type="EMBL" id="JBBDGN010000021">
    <property type="protein sequence ID" value="MEJ1092974.1"/>
    <property type="molecule type" value="Genomic_DNA"/>
</dbReference>
<dbReference type="PANTHER" id="PTHR12001">
    <property type="entry name" value="GERANYLGERANYL PYROPHOSPHATE SYNTHASE"/>
    <property type="match status" value="1"/>
</dbReference>
<dbReference type="SUPFAM" id="SSF48576">
    <property type="entry name" value="Terpenoid synthases"/>
    <property type="match status" value="1"/>
</dbReference>
<dbReference type="InterPro" id="IPR033749">
    <property type="entry name" value="Polyprenyl_synt_CS"/>
</dbReference>
<keyword evidence="8" id="KW-1185">Reference proteome</keyword>
<comment type="similarity">
    <text evidence="2 6">Belongs to the FPP/GGPP synthase family.</text>
</comment>
<dbReference type="Proteomes" id="UP001366085">
    <property type="component" value="Unassembled WGS sequence"/>
</dbReference>
<keyword evidence="3 6" id="KW-0808">Transferase</keyword>
<evidence type="ECO:0000256" key="4">
    <source>
        <dbReference type="ARBA" id="ARBA00022723"/>
    </source>
</evidence>
<evidence type="ECO:0000256" key="2">
    <source>
        <dbReference type="ARBA" id="ARBA00006706"/>
    </source>
</evidence>
<gene>
    <name evidence="7" type="ORF">WDU93_14900</name>
</gene>
<dbReference type="PANTHER" id="PTHR12001:SF85">
    <property type="entry name" value="SHORT CHAIN ISOPRENYL DIPHOSPHATE SYNTHASE"/>
    <property type="match status" value="1"/>
</dbReference>
<dbReference type="PROSITE" id="PS00723">
    <property type="entry name" value="POLYPRENYL_SYNTHASE_1"/>
    <property type="match status" value="1"/>
</dbReference>
<evidence type="ECO:0000256" key="3">
    <source>
        <dbReference type="ARBA" id="ARBA00022679"/>
    </source>
</evidence>
<dbReference type="SFLD" id="SFLDS00005">
    <property type="entry name" value="Isoprenoid_Synthase_Type_I"/>
    <property type="match status" value="1"/>
</dbReference>
<evidence type="ECO:0000313" key="8">
    <source>
        <dbReference type="Proteomes" id="UP001366085"/>
    </source>
</evidence>
<protein>
    <submittedName>
        <fullName evidence="7">Polyprenyl synthetase family protein</fullName>
    </submittedName>
</protein>
<accession>A0ABU8LQ17</accession>
<dbReference type="Pfam" id="PF00348">
    <property type="entry name" value="polyprenyl_synt"/>
    <property type="match status" value="1"/>
</dbReference>
<dbReference type="CDD" id="cd00685">
    <property type="entry name" value="Trans_IPPS_HT"/>
    <property type="match status" value="1"/>
</dbReference>
<evidence type="ECO:0000256" key="5">
    <source>
        <dbReference type="ARBA" id="ARBA00022842"/>
    </source>
</evidence>
<proteinExistence type="inferred from homology"/>
<dbReference type="RefSeq" id="WP_337322028.1">
    <property type="nucleotide sequence ID" value="NZ_JBBDGN010000021.1"/>
</dbReference>
<comment type="caution">
    <text evidence="7">The sequence shown here is derived from an EMBL/GenBank/DDBJ whole genome shotgun (WGS) entry which is preliminary data.</text>
</comment>
<keyword evidence="4" id="KW-0479">Metal-binding</keyword>
<dbReference type="InterPro" id="IPR008949">
    <property type="entry name" value="Isoprenoid_synthase_dom_sf"/>
</dbReference>
<evidence type="ECO:0000256" key="6">
    <source>
        <dbReference type="RuleBase" id="RU004466"/>
    </source>
</evidence>
<dbReference type="Gene3D" id="1.10.600.10">
    <property type="entry name" value="Farnesyl Diphosphate Synthase"/>
    <property type="match status" value="1"/>
</dbReference>
<organism evidence="7 8">
    <name type="scientific">Microbacterium istanbulense</name>
    <dbReference type="NCBI Taxonomy" id="3122049"/>
    <lineage>
        <taxon>Bacteria</taxon>
        <taxon>Bacillati</taxon>
        <taxon>Actinomycetota</taxon>
        <taxon>Actinomycetes</taxon>
        <taxon>Micrococcales</taxon>
        <taxon>Microbacteriaceae</taxon>
        <taxon>Microbacterium</taxon>
    </lineage>
</organism>
<name>A0ABU8LQ17_9MICO</name>
<comment type="cofactor">
    <cofactor evidence="1">
        <name>Mg(2+)</name>
        <dbReference type="ChEBI" id="CHEBI:18420"/>
    </cofactor>
</comment>
<dbReference type="InterPro" id="IPR000092">
    <property type="entry name" value="Polyprenyl_synt"/>
</dbReference>